<dbReference type="PANTHER" id="PTHR22850">
    <property type="entry name" value="WD40 REPEAT FAMILY"/>
    <property type="match status" value="1"/>
</dbReference>
<evidence type="ECO:0000256" key="1">
    <source>
        <dbReference type="ARBA" id="ARBA00004123"/>
    </source>
</evidence>
<evidence type="ECO:0000256" key="5">
    <source>
        <dbReference type="PROSITE-ProRule" id="PRU00221"/>
    </source>
</evidence>
<evidence type="ECO:0000256" key="4">
    <source>
        <dbReference type="ARBA" id="ARBA00023242"/>
    </source>
</evidence>
<dbReference type="PROSITE" id="PS50082">
    <property type="entry name" value="WD_REPEATS_2"/>
    <property type="match status" value="3"/>
</dbReference>
<dbReference type="EMBL" id="KV919013">
    <property type="protein sequence ID" value="OSX73174.1"/>
    <property type="molecule type" value="Genomic_DNA"/>
</dbReference>
<dbReference type="SUPFAM" id="SSF50978">
    <property type="entry name" value="WD40 repeat-like"/>
    <property type="match status" value="1"/>
</dbReference>
<dbReference type="PROSITE" id="PS00678">
    <property type="entry name" value="WD_REPEATS_1"/>
    <property type="match status" value="4"/>
</dbReference>
<evidence type="ECO:0000313" key="8">
    <source>
        <dbReference type="Proteomes" id="UP000218209"/>
    </source>
</evidence>
<dbReference type="OrthoDB" id="427795at2759"/>
<evidence type="ECO:0000256" key="3">
    <source>
        <dbReference type="ARBA" id="ARBA00022737"/>
    </source>
</evidence>
<name>A0A1X6NX21_PORUM</name>
<dbReference type="PRINTS" id="PR00320">
    <property type="entry name" value="GPROTEINBRPT"/>
</dbReference>
<feature type="region of interest" description="Disordered" evidence="6">
    <location>
        <begin position="293"/>
        <end position="330"/>
    </location>
</feature>
<keyword evidence="4" id="KW-0539">Nucleus</keyword>
<dbReference type="InterPro" id="IPR019775">
    <property type="entry name" value="WD40_repeat_CS"/>
</dbReference>
<dbReference type="Proteomes" id="UP000218209">
    <property type="component" value="Unassembled WGS sequence"/>
</dbReference>
<keyword evidence="2 5" id="KW-0853">WD repeat</keyword>
<protein>
    <submittedName>
        <fullName evidence="7">Uncharacterized protein</fullName>
    </submittedName>
</protein>
<dbReference type="Pfam" id="PF00400">
    <property type="entry name" value="WD40"/>
    <property type="match status" value="4"/>
</dbReference>
<organism evidence="7 8">
    <name type="scientific">Porphyra umbilicalis</name>
    <name type="common">Purple laver</name>
    <name type="synonym">Red alga</name>
    <dbReference type="NCBI Taxonomy" id="2786"/>
    <lineage>
        <taxon>Eukaryota</taxon>
        <taxon>Rhodophyta</taxon>
        <taxon>Bangiophyceae</taxon>
        <taxon>Bangiales</taxon>
        <taxon>Bangiaceae</taxon>
        <taxon>Porphyra</taxon>
    </lineage>
</organism>
<dbReference type="SMART" id="SM00320">
    <property type="entry name" value="WD40"/>
    <property type="match status" value="5"/>
</dbReference>
<dbReference type="InterPro" id="IPR050459">
    <property type="entry name" value="WD_repeat_RBAP46/RBAP48/MSI1"/>
</dbReference>
<reference evidence="7 8" key="1">
    <citation type="submission" date="2017-03" db="EMBL/GenBank/DDBJ databases">
        <title>WGS assembly of Porphyra umbilicalis.</title>
        <authorList>
            <person name="Brawley S.H."/>
            <person name="Blouin N.A."/>
            <person name="Ficko-Blean E."/>
            <person name="Wheeler G.L."/>
            <person name="Lohr M."/>
            <person name="Goodson H.V."/>
            <person name="Jenkins J.W."/>
            <person name="Blaby-Haas C.E."/>
            <person name="Helliwell K.E."/>
            <person name="Chan C."/>
            <person name="Marriage T."/>
            <person name="Bhattacharya D."/>
            <person name="Klein A.S."/>
            <person name="Badis Y."/>
            <person name="Brodie J."/>
            <person name="Cao Y."/>
            <person name="Collen J."/>
            <person name="Dittami S.M."/>
            <person name="Gachon C.M."/>
            <person name="Green B.R."/>
            <person name="Karpowicz S."/>
            <person name="Kim J.W."/>
            <person name="Kudahl U."/>
            <person name="Lin S."/>
            <person name="Michel G."/>
            <person name="Mittag M."/>
            <person name="Olson B.J."/>
            <person name="Pangilinan J."/>
            <person name="Peng Y."/>
            <person name="Qiu H."/>
            <person name="Shu S."/>
            <person name="Singer J.T."/>
            <person name="Smith A.G."/>
            <person name="Sprecher B.N."/>
            <person name="Wagner V."/>
            <person name="Wang W."/>
            <person name="Wang Z.-Y."/>
            <person name="Yan J."/>
            <person name="Yarish C."/>
            <person name="Zoeuner-Riek S."/>
            <person name="Zhuang Y."/>
            <person name="Zou Y."/>
            <person name="Lindquist E.A."/>
            <person name="Grimwood J."/>
            <person name="Barry K."/>
            <person name="Rokhsar D.S."/>
            <person name="Schmutz J."/>
            <person name="Stiller J.W."/>
            <person name="Grossman A.R."/>
            <person name="Prochnik S.E."/>
        </authorList>
    </citation>
    <scope>NUCLEOTIDE SEQUENCE [LARGE SCALE GENOMIC DNA]</scope>
    <source>
        <strain evidence="7">4086291</strain>
    </source>
</reference>
<sequence>MPQNAFLVATKAVDGDVLLFDTSKHPSKPPAGGVCCPQARLGGHTKEGYGLSWSLQKQGALASAADDGLVVTWDVNASGTGTVGGGGGGGGGRGSRSAKMQPTATYAAHDGVVGDVAWHNHHAHLLASVGDDRRLLVWDTRAASRKPAPTSRSAAHKAEINSVAFNPFSEFVLATGSSDKSVALWDLRNMTAKVHSADWHTDDVLTVAWSPFHEAVLASAAADRRVNVWNLARIGEEQESEDAEDGPPELMFIHGGHTDKMSDFAWSGTDAWLLASVAEDNMVQTWSVAEELVDAVDGAEEEDEGADPPEGGRPAAGGAGAQMVRDEDLE</sequence>
<dbReference type="InterPro" id="IPR001680">
    <property type="entry name" value="WD40_rpt"/>
</dbReference>
<keyword evidence="3" id="KW-0677">Repeat</keyword>
<evidence type="ECO:0000256" key="2">
    <source>
        <dbReference type="ARBA" id="ARBA00022574"/>
    </source>
</evidence>
<dbReference type="InterPro" id="IPR020472">
    <property type="entry name" value="WD40_PAC1"/>
</dbReference>
<dbReference type="InterPro" id="IPR036322">
    <property type="entry name" value="WD40_repeat_dom_sf"/>
</dbReference>
<feature type="repeat" description="WD" evidence="5">
    <location>
        <begin position="197"/>
        <end position="231"/>
    </location>
</feature>
<feature type="repeat" description="WD" evidence="5">
    <location>
        <begin position="106"/>
        <end position="148"/>
    </location>
</feature>
<accession>A0A1X6NX21</accession>
<dbReference type="GO" id="GO:0005634">
    <property type="term" value="C:nucleus"/>
    <property type="evidence" value="ECO:0007669"/>
    <property type="project" value="UniProtKB-SubCell"/>
</dbReference>
<feature type="repeat" description="WD" evidence="5">
    <location>
        <begin position="153"/>
        <end position="189"/>
    </location>
</feature>
<dbReference type="Gene3D" id="2.130.10.10">
    <property type="entry name" value="YVTN repeat-like/Quinoprotein amine dehydrogenase"/>
    <property type="match status" value="1"/>
</dbReference>
<keyword evidence="8" id="KW-1185">Reference proteome</keyword>
<dbReference type="AlphaFoldDB" id="A0A1X6NX21"/>
<evidence type="ECO:0000256" key="6">
    <source>
        <dbReference type="SAM" id="MobiDB-lite"/>
    </source>
</evidence>
<comment type="subcellular location">
    <subcellularLocation>
        <location evidence="1">Nucleus</location>
    </subcellularLocation>
</comment>
<feature type="compositionally biased region" description="Acidic residues" evidence="6">
    <location>
        <begin position="293"/>
        <end position="307"/>
    </location>
</feature>
<proteinExistence type="predicted"/>
<dbReference type="InterPro" id="IPR015943">
    <property type="entry name" value="WD40/YVTN_repeat-like_dom_sf"/>
</dbReference>
<gene>
    <name evidence="7" type="ORF">BU14_0371s0008</name>
</gene>
<dbReference type="PROSITE" id="PS50294">
    <property type="entry name" value="WD_REPEATS_REGION"/>
    <property type="match status" value="2"/>
</dbReference>
<evidence type="ECO:0000313" key="7">
    <source>
        <dbReference type="EMBL" id="OSX73174.1"/>
    </source>
</evidence>